<proteinExistence type="inferred from homology"/>
<dbReference type="EMBL" id="HE573027">
    <property type="protein sequence ID" value="CCC53338.1"/>
    <property type="molecule type" value="Genomic_DNA"/>
</dbReference>
<keyword evidence="5 16" id="KW-0479">Metal-binding</keyword>
<keyword evidence="13" id="KW-1015">Disulfide bond</keyword>
<comment type="similarity">
    <text evidence="3 17">Belongs to the peptidase M8 family.</text>
</comment>
<evidence type="ECO:0000256" key="9">
    <source>
        <dbReference type="ARBA" id="ARBA00022889"/>
    </source>
</evidence>
<keyword evidence="9" id="KW-0130">Cell adhesion</keyword>
<evidence type="ECO:0000256" key="16">
    <source>
        <dbReference type="PIRSR" id="PIRSR601577-2"/>
    </source>
</evidence>
<protein>
    <recommendedName>
        <fullName evidence="17">Leishmanolysin-like peptidase</fullName>
        <ecNumber evidence="17">3.4.24.-</ecNumber>
    </recommendedName>
</protein>
<evidence type="ECO:0000256" key="1">
    <source>
        <dbReference type="ARBA" id="ARBA00001249"/>
    </source>
</evidence>
<dbReference type="Gene3D" id="3.10.170.20">
    <property type="match status" value="1"/>
</dbReference>
<dbReference type="SUPFAM" id="SSF55486">
    <property type="entry name" value="Metalloproteases ('zincins'), catalytic domain"/>
    <property type="match status" value="1"/>
</dbReference>
<keyword evidence="14" id="KW-0325">Glycoprotein</keyword>
<comment type="cofactor">
    <cofactor evidence="16 17">
        <name>Zn(2+)</name>
        <dbReference type="ChEBI" id="CHEBI:29105"/>
    </cofactor>
    <text evidence="16 17">Binds 1 zinc ion per subunit.</text>
</comment>
<evidence type="ECO:0000256" key="3">
    <source>
        <dbReference type="ARBA" id="ARBA00005860"/>
    </source>
</evidence>
<keyword evidence="12" id="KW-0865">Zymogen</keyword>
<gene>
    <name evidence="18" type="ORF">TVY486_1108220</name>
</gene>
<dbReference type="Gene3D" id="3.90.132.10">
    <property type="entry name" value="Leishmanolysin , domain 2"/>
    <property type="match status" value="1"/>
</dbReference>
<dbReference type="OMA" id="AENHFGC"/>
<dbReference type="Pfam" id="PF01457">
    <property type="entry name" value="Peptidase_M8"/>
    <property type="match status" value="1"/>
</dbReference>
<evidence type="ECO:0000256" key="15">
    <source>
        <dbReference type="PIRSR" id="PIRSR601577-1"/>
    </source>
</evidence>
<evidence type="ECO:0000256" key="12">
    <source>
        <dbReference type="ARBA" id="ARBA00023145"/>
    </source>
</evidence>
<evidence type="ECO:0000256" key="8">
    <source>
        <dbReference type="ARBA" id="ARBA00022833"/>
    </source>
</evidence>
<evidence type="ECO:0000313" key="18">
    <source>
        <dbReference type="EMBL" id="CCC53338.1"/>
    </source>
</evidence>
<evidence type="ECO:0000256" key="10">
    <source>
        <dbReference type="ARBA" id="ARBA00023049"/>
    </source>
</evidence>
<keyword evidence="7 17" id="KW-0378">Hydrolase</keyword>
<evidence type="ECO:0000256" key="2">
    <source>
        <dbReference type="ARBA" id="ARBA00004370"/>
    </source>
</evidence>
<keyword evidence="4 17" id="KW-0645">Protease</keyword>
<dbReference type="PANTHER" id="PTHR10942">
    <property type="entry name" value="LEISHMANOLYSIN-LIKE PEPTIDASE"/>
    <property type="match status" value="1"/>
</dbReference>
<evidence type="ECO:0000256" key="11">
    <source>
        <dbReference type="ARBA" id="ARBA00023136"/>
    </source>
</evidence>
<evidence type="ECO:0000256" key="13">
    <source>
        <dbReference type="ARBA" id="ARBA00023157"/>
    </source>
</evidence>
<organism evidence="18">
    <name type="scientific">Trypanosoma vivax (strain Y486)</name>
    <dbReference type="NCBI Taxonomy" id="1055687"/>
    <lineage>
        <taxon>Eukaryota</taxon>
        <taxon>Discoba</taxon>
        <taxon>Euglenozoa</taxon>
        <taxon>Kinetoplastea</taxon>
        <taxon>Metakinetoplastina</taxon>
        <taxon>Trypanosomatida</taxon>
        <taxon>Trypanosomatidae</taxon>
        <taxon>Trypanosoma</taxon>
        <taxon>Duttonella</taxon>
    </lineage>
</organism>
<feature type="binding site" evidence="16">
    <location>
        <position position="231"/>
    </location>
    <ligand>
        <name>Zn(2+)</name>
        <dbReference type="ChEBI" id="CHEBI:29105"/>
        <note>catalytic</note>
    </ligand>
</feature>
<evidence type="ECO:0000256" key="14">
    <source>
        <dbReference type="ARBA" id="ARBA00023180"/>
    </source>
</evidence>
<dbReference type="GO" id="GO:0046872">
    <property type="term" value="F:metal ion binding"/>
    <property type="evidence" value="ECO:0007669"/>
    <property type="project" value="UniProtKB-KW"/>
</dbReference>
<accession>G0UBZ0</accession>
<dbReference type="PRINTS" id="PR00782">
    <property type="entry name" value="LSHMANOLYSIN"/>
</dbReference>
<feature type="binding site" evidence="16">
    <location>
        <position position="300"/>
    </location>
    <ligand>
        <name>Zn(2+)</name>
        <dbReference type="ChEBI" id="CHEBI:29105"/>
        <note>catalytic</note>
    </ligand>
</feature>
<dbReference type="EC" id="3.4.24.-" evidence="17"/>
<evidence type="ECO:0000256" key="6">
    <source>
        <dbReference type="ARBA" id="ARBA00022729"/>
    </source>
</evidence>
<dbReference type="GO" id="GO:0006508">
    <property type="term" value="P:proteolysis"/>
    <property type="evidence" value="ECO:0007669"/>
    <property type="project" value="UniProtKB-KW"/>
</dbReference>
<feature type="signal peptide" evidence="17">
    <location>
        <begin position="1"/>
        <end position="23"/>
    </location>
</feature>
<evidence type="ECO:0000256" key="5">
    <source>
        <dbReference type="ARBA" id="ARBA00022723"/>
    </source>
</evidence>
<dbReference type="Gene3D" id="2.10.55.10">
    <property type="entry name" value="Leishmanolysin domain 3"/>
    <property type="match status" value="1"/>
</dbReference>
<dbReference type="PANTHER" id="PTHR10942:SF0">
    <property type="entry name" value="LEISHMANOLYSIN-LIKE PEPTIDASE"/>
    <property type="match status" value="1"/>
</dbReference>
<dbReference type="GO" id="GO:0004222">
    <property type="term" value="F:metalloendopeptidase activity"/>
    <property type="evidence" value="ECO:0007669"/>
    <property type="project" value="UniProtKB-UniRule"/>
</dbReference>
<keyword evidence="10 16" id="KW-0482">Metalloprotease</keyword>
<feature type="chain" id="PRO_5023975074" description="Leishmanolysin-like peptidase" evidence="17">
    <location>
        <begin position="24"/>
        <end position="545"/>
    </location>
</feature>
<dbReference type="GO" id="GO:0016020">
    <property type="term" value="C:membrane"/>
    <property type="evidence" value="ECO:0007669"/>
    <property type="project" value="UniProtKB-SubCell"/>
</dbReference>
<evidence type="ECO:0000256" key="7">
    <source>
        <dbReference type="ARBA" id="ARBA00022801"/>
    </source>
</evidence>
<feature type="binding site" evidence="16">
    <location>
        <position position="235"/>
    </location>
    <ligand>
        <name>Zn(2+)</name>
        <dbReference type="ChEBI" id="CHEBI:29105"/>
        <note>catalytic</note>
    </ligand>
</feature>
<dbReference type="InterPro" id="IPR001577">
    <property type="entry name" value="Peptidase_M8"/>
</dbReference>
<dbReference type="AlphaFoldDB" id="G0UBZ0"/>
<dbReference type="Gene3D" id="2.30.34.10">
    <property type="entry name" value="Leishmanolysin domain 4"/>
    <property type="match status" value="1"/>
</dbReference>
<sequence>MRGTHIYFVLLLTLSLSPQRTGGYGALDHTPDPRCLFGDQWQNNSVERLPVVREIPVATGGLQQAFIQEDEEPQWLPIRIMFFTFDLRNSSRYCTVSGTTRPNYRGGTAICTVNDILTDDKKAMLSAQILPQATKMHADRLLIKRRIQSVFVPTFRDNVCNSFTIPVAHRSKGVNQTDMILYVASGPSSTGGASIAQACATLSNGRPIIGAINFAPGAIVRSGVSVRMAAHEIAHVLGFNYNTMKNLNMITRLSNIRGKSIVTVVNSTKVLEVARTYYGCDSLAGVELEDGGGRGVAGSHWERRIAMDDLMAVNVGLSAYSVLTMAFFEDTGFYKVVWEKGERMVWGRNAGCEFINEKCVTNNRTKYPNMFCTEPTDEKLYCTYDRQALGHCTLKNHKKTLRPEFQYFGDANIGGSDADAMDFCPIIAPYRDSYCTNGEQQLLLGSRIGPHSRCIKGDGLQIHSEEVGDVCAEVQCSKGTVSLRYVGDDKWYACPEGGYLTPTSFSGGRLVCPKWEEVCYDGLRPNVLSAVALLIWWCVGVVLVS</sequence>
<comment type="subcellular location">
    <subcellularLocation>
        <location evidence="2">Membrane</location>
    </subcellularLocation>
</comment>
<comment type="catalytic activity">
    <reaction evidence="1">
        <text>Preference for hydrophobic residues at P1 and P1' and basic residues at P2' and P3'. A model nonapeptide is cleaved at -Ala-Tyr-|-Leu-Lys-Lys-.</text>
        <dbReference type="EC" id="3.4.24.36"/>
    </reaction>
</comment>
<dbReference type="GO" id="GO:0007155">
    <property type="term" value="P:cell adhesion"/>
    <property type="evidence" value="ECO:0007669"/>
    <property type="project" value="UniProtKB-KW"/>
</dbReference>
<keyword evidence="6 17" id="KW-0732">Signal</keyword>
<keyword evidence="11" id="KW-0472">Membrane</keyword>
<name>G0UBZ0_TRYVY</name>
<feature type="active site" evidence="15">
    <location>
        <position position="232"/>
    </location>
</feature>
<reference evidence="18" key="1">
    <citation type="journal article" date="2012" name="Proc. Natl. Acad. Sci. U.S.A.">
        <title>Antigenic diversity is generated by distinct evolutionary mechanisms in African trypanosome species.</title>
        <authorList>
            <person name="Jackson A.P."/>
            <person name="Berry A."/>
            <person name="Aslett M."/>
            <person name="Allison H.C."/>
            <person name="Burton P."/>
            <person name="Vavrova-Anderson J."/>
            <person name="Brown R."/>
            <person name="Browne H."/>
            <person name="Corton N."/>
            <person name="Hauser H."/>
            <person name="Gamble J."/>
            <person name="Gilderthorp R."/>
            <person name="Marcello L."/>
            <person name="McQuillan J."/>
            <person name="Otto T.D."/>
            <person name="Quail M.A."/>
            <person name="Sanders M.J."/>
            <person name="van Tonder A."/>
            <person name="Ginger M.L."/>
            <person name="Field M.C."/>
            <person name="Barry J.D."/>
            <person name="Hertz-Fowler C."/>
            <person name="Berriman M."/>
        </authorList>
    </citation>
    <scope>NUCLEOTIDE SEQUENCE</scope>
    <source>
        <strain evidence="18">Y486</strain>
    </source>
</reference>
<dbReference type="GO" id="GO:0005737">
    <property type="term" value="C:cytoplasm"/>
    <property type="evidence" value="ECO:0007669"/>
    <property type="project" value="TreeGrafter"/>
</dbReference>
<evidence type="ECO:0000256" key="17">
    <source>
        <dbReference type="RuleBase" id="RU366077"/>
    </source>
</evidence>
<dbReference type="FunFam" id="3.90.132.10:FF:000001">
    <property type="entry name" value="leishmanolysin-like peptidase isoform X2"/>
    <property type="match status" value="1"/>
</dbReference>
<keyword evidence="8 16" id="KW-0862">Zinc</keyword>
<evidence type="ECO:0000256" key="4">
    <source>
        <dbReference type="ARBA" id="ARBA00022670"/>
    </source>
</evidence>
<dbReference type="VEuPathDB" id="TriTrypDB:TvY486_1108220"/>